<dbReference type="GO" id="GO:0031179">
    <property type="term" value="P:peptide modification"/>
    <property type="evidence" value="ECO:0007669"/>
    <property type="project" value="InterPro"/>
</dbReference>
<evidence type="ECO:0008006" key="3">
    <source>
        <dbReference type="Google" id="ProtNLM"/>
    </source>
</evidence>
<dbReference type="Proteomes" id="UP000050816">
    <property type="component" value="Unassembled WGS sequence"/>
</dbReference>
<dbReference type="InterPro" id="IPR012341">
    <property type="entry name" value="6hp_glycosidase-like_sf"/>
</dbReference>
<dbReference type="InterPro" id="IPR007822">
    <property type="entry name" value="LANC-like"/>
</dbReference>
<dbReference type="SMART" id="SM01260">
    <property type="entry name" value="LANC_like"/>
    <property type="match status" value="1"/>
</dbReference>
<dbReference type="GO" id="GO:0005975">
    <property type="term" value="P:carbohydrate metabolic process"/>
    <property type="evidence" value="ECO:0007669"/>
    <property type="project" value="InterPro"/>
</dbReference>
<comment type="caution">
    <text evidence="1">The sequence shown here is derived from an EMBL/GenBank/DDBJ whole genome shotgun (WGS) entry which is preliminary data.</text>
</comment>
<name>A0A0R1UGR4_9LACO</name>
<reference evidence="1 2" key="1">
    <citation type="journal article" date="2015" name="Genome Announc.">
        <title>Expanding the biotechnology potential of lactobacilli through comparative genomics of 213 strains and associated genera.</title>
        <authorList>
            <person name="Sun Z."/>
            <person name="Harris H.M."/>
            <person name="McCann A."/>
            <person name="Guo C."/>
            <person name="Argimon S."/>
            <person name="Zhang W."/>
            <person name="Yang X."/>
            <person name="Jeffery I.B."/>
            <person name="Cooney J.C."/>
            <person name="Kagawa T.F."/>
            <person name="Liu W."/>
            <person name="Song Y."/>
            <person name="Salvetti E."/>
            <person name="Wrobel A."/>
            <person name="Rasinkangas P."/>
            <person name="Parkhill J."/>
            <person name="Rea M.C."/>
            <person name="O'Sullivan O."/>
            <person name="Ritari J."/>
            <person name="Douillard F.P."/>
            <person name="Paul Ross R."/>
            <person name="Yang R."/>
            <person name="Briner A.E."/>
            <person name="Felis G.E."/>
            <person name="de Vos W.M."/>
            <person name="Barrangou R."/>
            <person name="Klaenhammer T.R."/>
            <person name="Caufield P.W."/>
            <person name="Cui Y."/>
            <person name="Zhang H."/>
            <person name="O'Toole P.W."/>
        </authorList>
    </citation>
    <scope>NUCLEOTIDE SEQUENCE [LARGE SCALE GENOMIC DNA]</scope>
    <source>
        <strain evidence="1 2">DSM 15946</strain>
    </source>
</reference>
<dbReference type="Gene3D" id="1.50.10.10">
    <property type="match status" value="1"/>
</dbReference>
<dbReference type="Pfam" id="PF05147">
    <property type="entry name" value="LANC_like"/>
    <property type="match status" value="1"/>
</dbReference>
<organism evidence="1 2">
    <name type="scientific">Limosilactobacillus ingluviei DSM 15946</name>
    <dbReference type="NCBI Taxonomy" id="1423760"/>
    <lineage>
        <taxon>Bacteria</taxon>
        <taxon>Bacillati</taxon>
        <taxon>Bacillota</taxon>
        <taxon>Bacilli</taxon>
        <taxon>Lactobacillales</taxon>
        <taxon>Lactobacillaceae</taxon>
        <taxon>Limosilactobacillus</taxon>
    </lineage>
</organism>
<dbReference type="EMBL" id="AZFK01000002">
    <property type="protein sequence ID" value="KRL92593.1"/>
    <property type="molecule type" value="Genomic_DNA"/>
</dbReference>
<dbReference type="SUPFAM" id="SSF158745">
    <property type="entry name" value="LanC-like"/>
    <property type="match status" value="1"/>
</dbReference>
<evidence type="ECO:0000313" key="1">
    <source>
        <dbReference type="EMBL" id="KRL92593.1"/>
    </source>
</evidence>
<dbReference type="CDD" id="cd04434">
    <property type="entry name" value="LanC_like"/>
    <property type="match status" value="1"/>
</dbReference>
<evidence type="ECO:0000313" key="2">
    <source>
        <dbReference type="Proteomes" id="UP000050816"/>
    </source>
</evidence>
<sequence length="435" mass="47499">MKNQYLPLAKRVAHRLDQHLKKTPAGLTWDISHSFAGQWRYYDEASLYAGASGIIKFYLLLAQVSGETRYFTTAYQAGQELAARALAPAEHLEKAFSKYAYTTGLGGVAQALAWLDQAQPTPRFAQAICQILQGIVAEQRPDGAWSGQIGIVADGGTALLLGHLAPRYQIPGWQAALRKFGAYVLRQRQVDAHGQAYYVGLDLNYVGGPAAKFNTGFPLGPAGVAYTLLKLAAWTGEDRFTAGVTGIREFYEYYGQKEAILLPHYHPDTEGICYVGYCGGPVGVARYFYQLALQQDDRQAARDFAAAIAGLDLVQAPAKRSAGYWQTENYCCGTAGILNLQLGAYLATGQPAYLTQAQATGQLLVNRAVQTTQAVYWHQAFERKVPTNITAALGYYDGAAGIASQLLELGEIEQGHLNTHRLIDDPYPATWKLSQ</sequence>
<accession>A0A0R1UGR4</accession>
<dbReference type="PATRIC" id="fig|1423760.3.peg.1769"/>
<dbReference type="PRINTS" id="PR01950">
    <property type="entry name" value="LANCSUPER"/>
</dbReference>
<protein>
    <recommendedName>
        <fullName evidence="3">Lanthionine synthetase C-like protein</fullName>
    </recommendedName>
</protein>
<proteinExistence type="predicted"/>
<dbReference type="RefSeq" id="WP_056953297.1">
    <property type="nucleotide sequence ID" value="NZ_AZFK01000002.1"/>
</dbReference>
<dbReference type="AlphaFoldDB" id="A0A0R1UGR4"/>
<gene>
    <name evidence="1" type="ORF">FC43_GL001693</name>
</gene>